<comment type="caution">
    <text evidence="2">The sequence shown here is derived from an EMBL/GenBank/DDBJ whole genome shotgun (WGS) entry which is preliminary data.</text>
</comment>
<dbReference type="EMBL" id="BKCL01000009">
    <property type="protein sequence ID" value="GEQ98848.1"/>
    <property type="molecule type" value="Genomic_DNA"/>
</dbReference>
<evidence type="ECO:0000259" key="1">
    <source>
        <dbReference type="Pfam" id="PF17803"/>
    </source>
</evidence>
<dbReference type="NCBIfam" id="TIGR01965">
    <property type="entry name" value="VCBS_repeat"/>
    <property type="match status" value="2"/>
</dbReference>
<dbReference type="Pfam" id="PF17803">
    <property type="entry name" value="Cadherin_4"/>
    <property type="match status" value="1"/>
</dbReference>
<accession>A0A5A7MUX9</accession>
<dbReference type="InterPro" id="IPR010221">
    <property type="entry name" value="VCBS_dom"/>
</dbReference>
<dbReference type="InterPro" id="IPR040853">
    <property type="entry name" value="RapA2_cadherin-like"/>
</dbReference>
<dbReference type="InterPro" id="IPR013783">
    <property type="entry name" value="Ig-like_fold"/>
</dbReference>
<dbReference type="Gene3D" id="2.60.40.10">
    <property type="entry name" value="Immunoglobulins"/>
    <property type="match status" value="1"/>
</dbReference>
<dbReference type="RefSeq" id="WP_150001069.1">
    <property type="nucleotide sequence ID" value="NZ_BKCL01000009.1"/>
</dbReference>
<name>A0A5A7MUX9_9PROT</name>
<sequence>MTFTYQVDDGNGGTDIASVTITVTGTNDVPIAEATNISAVEDGGAVSGQLVASDVDASDTLTFSLLDGPAEGSVTVNADGSYAFDPADGFQDLAVGESVM</sequence>
<gene>
    <name evidence="2" type="ORF">JCM17844_24850</name>
</gene>
<dbReference type="Proteomes" id="UP000322084">
    <property type="component" value="Unassembled WGS sequence"/>
</dbReference>
<evidence type="ECO:0000313" key="2">
    <source>
        <dbReference type="EMBL" id="GEQ98848.1"/>
    </source>
</evidence>
<proteinExistence type="predicted"/>
<organism evidence="2 3">
    <name type="scientific">Iodidimonas gelatinilytica</name>
    <dbReference type="NCBI Taxonomy" id="1236966"/>
    <lineage>
        <taxon>Bacteria</taxon>
        <taxon>Pseudomonadati</taxon>
        <taxon>Pseudomonadota</taxon>
        <taxon>Alphaproteobacteria</taxon>
        <taxon>Iodidimonadales</taxon>
        <taxon>Iodidimonadaceae</taxon>
        <taxon>Iodidimonas</taxon>
    </lineage>
</organism>
<reference evidence="2 3" key="1">
    <citation type="submission" date="2019-09" db="EMBL/GenBank/DDBJ databases">
        <title>NBRP : Genome information of microbial organism related human and environment.</title>
        <authorList>
            <person name="Hattori M."/>
            <person name="Oshima K."/>
            <person name="Inaba H."/>
            <person name="Suda W."/>
            <person name="Sakamoto M."/>
            <person name="Iino T."/>
            <person name="Kitahara M."/>
            <person name="Oshida Y."/>
            <person name="Iida T."/>
            <person name="Kudo T."/>
            <person name="Itoh T."/>
            <person name="Ohkuma M."/>
        </authorList>
    </citation>
    <scope>NUCLEOTIDE SEQUENCE [LARGE SCALE GENOMIC DNA]</scope>
    <source>
        <strain evidence="2 3">Hi-2</strain>
    </source>
</reference>
<protein>
    <recommendedName>
        <fullName evidence="1">RapA2 cadherin-like domain-containing protein</fullName>
    </recommendedName>
</protein>
<feature type="domain" description="RapA2 cadherin-like" evidence="1">
    <location>
        <begin position="17"/>
        <end position="84"/>
    </location>
</feature>
<evidence type="ECO:0000313" key="3">
    <source>
        <dbReference type="Proteomes" id="UP000322084"/>
    </source>
</evidence>
<dbReference type="AlphaFoldDB" id="A0A5A7MUX9"/>